<dbReference type="EMBL" id="CP001600">
    <property type="protein sequence ID" value="ACR69450.1"/>
    <property type="molecule type" value="Genomic_DNA"/>
</dbReference>
<dbReference type="AlphaFoldDB" id="C5BH19"/>
<sequence>MQCADKEKKQKTVDIKGVYILYVSIKNDRVRIRRQETKKHKALQGAA</sequence>
<name>C5BH19_EDWI9</name>
<dbReference type="Proteomes" id="UP000001485">
    <property type="component" value="Chromosome"/>
</dbReference>
<protein>
    <submittedName>
        <fullName evidence="1">Uncharacterized protein</fullName>
    </submittedName>
</protein>
<reference evidence="2" key="1">
    <citation type="submission" date="2009-03" db="EMBL/GenBank/DDBJ databases">
        <title>Complete genome sequence of Edwardsiella ictaluri 93-146.</title>
        <authorList>
            <person name="Williams M.L."/>
            <person name="Gillaspy A.F."/>
            <person name="Dyer D.W."/>
            <person name="Thune R.L."/>
            <person name="Waldbieser G.C."/>
            <person name="Schuster S.C."/>
            <person name="Gipson J."/>
            <person name="Zaitshik J."/>
            <person name="Landry C."/>
            <person name="Lawrence M.L."/>
        </authorList>
    </citation>
    <scope>NUCLEOTIDE SEQUENCE [LARGE SCALE GENOMIC DNA]</scope>
    <source>
        <strain evidence="2">93-146</strain>
    </source>
</reference>
<dbReference type="KEGG" id="eic:NT01EI_2276"/>
<gene>
    <name evidence="1" type="ordered locus">NT01EI_2276</name>
</gene>
<accession>C5BH19</accession>
<organism evidence="1 2">
    <name type="scientific">Edwardsiella ictaluri (strain 93-146)</name>
    <dbReference type="NCBI Taxonomy" id="634503"/>
    <lineage>
        <taxon>Bacteria</taxon>
        <taxon>Pseudomonadati</taxon>
        <taxon>Pseudomonadota</taxon>
        <taxon>Gammaproteobacteria</taxon>
        <taxon>Enterobacterales</taxon>
        <taxon>Hafniaceae</taxon>
        <taxon>Edwardsiella</taxon>
    </lineage>
</organism>
<reference evidence="1 2" key="2">
    <citation type="journal article" date="2012" name="J. Bacteriol.">
        <title>Genome Sequence of Edwardsiella ictaluri 93-146, a Strain Associated with a Natural Channel Catfish Outbreak of Enteric Septicemia of Catfish.</title>
        <authorList>
            <person name="Williams M.L."/>
            <person name="Gillaspy A.F."/>
            <person name="Dyer D.W."/>
            <person name="Thune R.L."/>
            <person name="Waldbieser G.C."/>
            <person name="Schuster S.C."/>
            <person name="Gipson J."/>
            <person name="Zaitshik J."/>
            <person name="Landry C."/>
            <person name="Banes M.M."/>
            <person name="Lawrence M.L."/>
        </authorList>
    </citation>
    <scope>NUCLEOTIDE SEQUENCE [LARGE SCALE GENOMIC DNA]</scope>
    <source>
        <strain evidence="1 2">93-146</strain>
    </source>
</reference>
<evidence type="ECO:0000313" key="2">
    <source>
        <dbReference type="Proteomes" id="UP000001485"/>
    </source>
</evidence>
<dbReference type="HOGENOM" id="CLU_3167433_0_0_6"/>
<evidence type="ECO:0000313" key="1">
    <source>
        <dbReference type="EMBL" id="ACR69450.1"/>
    </source>
</evidence>
<proteinExistence type="predicted"/>